<keyword evidence="2" id="KW-1185">Reference proteome</keyword>
<evidence type="ECO:0000313" key="1">
    <source>
        <dbReference type="EMBL" id="GFY42204.1"/>
    </source>
</evidence>
<sequence>VYRYFSLFIRSET</sequence>
<dbReference type="Proteomes" id="UP000886998">
    <property type="component" value="Unassembled WGS sequence"/>
</dbReference>
<feature type="non-terminal residue" evidence="1">
    <location>
        <position position="13"/>
    </location>
</feature>
<reference evidence="1" key="1">
    <citation type="submission" date="2020-08" db="EMBL/GenBank/DDBJ databases">
        <title>Multicomponent nature underlies the extraordinary mechanical properties of spider dragline silk.</title>
        <authorList>
            <person name="Kono N."/>
            <person name="Nakamura H."/>
            <person name="Mori M."/>
            <person name="Yoshida Y."/>
            <person name="Ohtoshi R."/>
            <person name="Malay A.D."/>
            <person name="Moran D.A.P."/>
            <person name="Tomita M."/>
            <person name="Numata K."/>
            <person name="Arakawa K."/>
        </authorList>
    </citation>
    <scope>NUCLEOTIDE SEQUENCE</scope>
</reference>
<protein>
    <submittedName>
        <fullName evidence="1">Uncharacterized protein</fullName>
    </submittedName>
</protein>
<evidence type="ECO:0000313" key="2">
    <source>
        <dbReference type="Proteomes" id="UP000886998"/>
    </source>
</evidence>
<proteinExistence type="predicted"/>
<name>A0A8X6WVN8_9ARAC</name>
<gene>
    <name evidence="1" type="ORF">TNIN_429991</name>
</gene>
<accession>A0A8X6WVN8</accession>
<organism evidence="1 2">
    <name type="scientific">Trichonephila inaurata madagascariensis</name>
    <dbReference type="NCBI Taxonomy" id="2747483"/>
    <lineage>
        <taxon>Eukaryota</taxon>
        <taxon>Metazoa</taxon>
        <taxon>Ecdysozoa</taxon>
        <taxon>Arthropoda</taxon>
        <taxon>Chelicerata</taxon>
        <taxon>Arachnida</taxon>
        <taxon>Araneae</taxon>
        <taxon>Araneomorphae</taxon>
        <taxon>Entelegynae</taxon>
        <taxon>Araneoidea</taxon>
        <taxon>Nephilidae</taxon>
        <taxon>Trichonephila</taxon>
        <taxon>Trichonephila inaurata</taxon>
    </lineage>
</organism>
<dbReference type="EMBL" id="BMAV01002953">
    <property type="protein sequence ID" value="GFY42204.1"/>
    <property type="molecule type" value="Genomic_DNA"/>
</dbReference>
<comment type="caution">
    <text evidence="1">The sequence shown here is derived from an EMBL/GenBank/DDBJ whole genome shotgun (WGS) entry which is preliminary data.</text>
</comment>